<evidence type="ECO:0000313" key="3">
    <source>
        <dbReference type="EMBL" id="RDJ26934.1"/>
    </source>
</evidence>
<dbReference type="PIRSF" id="PIRSF017082">
    <property type="entry name" value="YflP"/>
    <property type="match status" value="1"/>
</dbReference>
<dbReference type="Pfam" id="PF03401">
    <property type="entry name" value="TctC"/>
    <property type="match status" value="1"/>
</dbReference>
<dbReference type="PANTHER" id="PTHR42928">
    <property type="entry name" value="TRICARBOXYLATE-BINDING PROTEIN"/>
    <property type="match status" value="1"/>
</dbReference>
<dbReference type="AlphaFoldDB" id="A0A370L965"/>
<keyword evidence="4" id="KW-1185">Reference proteome</keyword>
<organism evidence="3 4">
    <name type="scientific">Bosea caraganae</name>
    <dbReference type="NCBI Taxonomy" id="2763117"/>
    <lineage>
        <taxon>Bacteria</taxon>
        <taxon>Pseudomonadati</taxon>
        <taxon>Pseudomonadota</taxon>
        <taxon>Alphaproteobacteria</taxon>
        <taxon>Hyphomicrobiales</taxon>
        <taxon>Boseaceae</taxon>
        <taxon>Bosea</taxon>
    </lineage>
</organism>
<proteinExistence type="inferred from homology"/>
<dbReference type="Proteomes" id="UP000255207">
    <property type="component" value="Unassembled WGS sequence"/>
</dbReference>
<comment type="similarity">
    <text evidence="1">Belongs to the UPF0065 (bug) family.</text>
</comment>
<accession>A0A370L965</accession>
<protein>
    <submittedName>
        <fullName evidence="3">Tripartite tricarboxylate transporter substrate binding protein</fullName>
    </submittedName>
</protein>
<keyword evidence="2" id="KW-0732">Signal</keyword>
<feature type="signal peptide" evidence="2">
    <location>
        <begin position="1"/>
        <end position="16"/>
    </location>
</feature>
<dbReference type="InterPro" id="IPR042100">
    <property type="entry name" value="Bug_dom1"/>
</dbReference>
<comment type="caution">
    <text evidence="3">The sequence shown here is derived from an EMBL/GenBank/DDBJ whole genome shotgun (WGS) entry which is preliminary data.</text>
</comment>
<sequence>MLLAALAAGMSSGAWAEQYPVRTVKLVVPNPPGGGTDLVARIVAERLSALWGHTAIVENKPGGGGNIGAQSVARAKPDGYTLFAGYGGVMTVNQYLYKNLGFDPAKDLRPITLSASAAYVVAVHPGVPAKSLSELVALVKASPGKFSWASTAVGTQDHIGGELLQYVTGMKMTHVPYKGGAEGLLDVVAGRIPVNYVTIPTSIAQVQQGGLRALAVTGAERSALLPEVPTVAEAGAPGAENLTWFGLWAPAGTPDAIVKQISEDVRKVLAPADAREQLSKGGFSPQPMTPDEFGAFVLKEREKYGRIVGSLGLEKQ</sequence>
<gene>
    <name evidence="3" type="ORF">DWE98_08830</name>
</gene>
<feature type="chain" id="PRO_5030068504" evidence="2">
    <location>
        <begin position="17"/>
        <end position="316"/>
    </location>
</feature>
<dbReference type="CDD" id="cd07012">
    <property type="entry name" value="PBP2_Bug_TTT"/>
    <property type="match status" value="1"/>
</dbReference>
<dbReference type="PANTHER" id="PTHR42928:SF5">
    <property type="entry name" value="BLR1237 PROTEIN"/>
    <property type="match status" value="1"/>
</dbReference>
<dbReference type="Gene3D" id="3.40.190.150">
    <property type="entry name" value="Bordetella uptake gene, domain 1"/>
    <property type="match status" value="1"/>
</dbReference>
<dbReference type="Gene3D" id="3.40.190.10">
    <property type="entry name" value="Periplasmic binding protein-like II"/>
    <property type="match status" value="1"/>
</dbReference>
<name>A0A370L965_9HYPH</name>
<evidence type="ECO:0000256" key="2">
    <source>
        <dbReference type="SAM" id="SignalP"/>
    </source>
</evidence>
<evidence type="ECO:0000313" key="4">
    <source>
        <dbReference type="Proteomes" id="UP000255207"/>
    </source>
</evidence>
<reference evidence="4" key="1">
    <citation type="submission" date="2018-07" db="EMBL/GenBank/DDBJ databases">
        <authorList>
            <person name="Safronova V.I."/>
            <person name="Chirak E.R."/>
            <person name="Sazanova A.L."/>
        </authorList>
    </citation>
    <scope>NUCLEOTIDE SEQUENCE [LARGE SCALE GENOMIC DNA]</scope>
    <source>
        <strain evidence="4">RCAM04685</strain>
    </source>
</reference>
<dbReference type="InterPro" id="IPR005064">
    <property type="entry name" value="BUG"/>
</dbReference>
<dbReference type="SUPFAM" id="SSF53850">
    <property type="entry name" value="Periplasmic binding protein-like II"/>
    <property type="match status" value="1"/>
</dbReference>
<dbReference type="EMBL" id="QQTP01000003">
    <property type="protein sequence ID" value="RDJ26934.1"/>
    <property type="molecule type" value="Genomic_DNA"/>
</dbReference>
<evidence type="ECO:0000256" key="1">
    <source>
        <dbReference type="ARBA" id="ARBA00006987"/>
    </source>
</evidence>